<dbReference type="GO" id="GO:0031146">
    <property type="term" value="P:SCF-dependent proteasomal ubiquitin-dependent protein catabolic process"/>
    <property type="evidence" value="ECO:0007669"/>
    <property type="project" value="InterPro"/>
</dbReference>
<dbReference type="Ensembl" id="ENSSFAT00005036738.1">
    <property type="protein sequence ID" value="ENSSFAP00005035403.1"/>
    <property type="gene ID" value="ENSSFAG00005017927.1"/>
</dbReference>
<dbReference type="OMA" id="THSCPRI"/>
<dbReference type="PANTHER" id="PTHR16008:SF6">
    <property type="entry name" value="SI:DKEY-12E7.1"/>
    <property type="match status" value="1"/>
</dbReference>
<dbReference type="InParanoid" id="A0A672I1E3"/>
<dbReference type="Pfam" id="PF12937">
    <property type="entry name" value="F-box-like"/>
    <property type="match status" value="1"/>
</dbReference>
<protein>
    <submittedName>
        <fullName evidence="2">Si:dkey-12e7.1</fullName>
    </submittedName>
</protein>
<dbReference type="Gene3D" id="1.20.1280.50">
    <property type="match status" value="1"/>
</dbReference>
<dbReference type="InterPro" id="IPR032675">
    <property type="entry name" value="LRR_dom_sf"/>
</dbReference>
<keyword evidence="3" id="KW-1185">Reference proteome</keyword>
<feature type="domain" description="F-box" evidence="1">
    <location>
        <begin position="9"/>
        <end position="55"/>
    </location>
</feature>
<sequence>MPAPPPEDIFPFERLPAECRLHVLSFLDEEDKCRCALVCLSWSRLVRSRRLWREADYRRRPGPPARRGLLVSGGEFRRWRTWVRRYTRHLVWRRAGLRRLRASFDLADRRHGWAALLGRLLDSVHCRDLRVLDLDWTFTLLEPLDLSHQDRITKVDQVSSFQALLSRLTRTCPRISQVVLPFDWSVRSVSLLTRFQRLRVLELRSFWVFRGVAPAALQTLAAALPDLRSLTLQVLVPLGSLGVTYSLESRSLEFLDVSPSRGLVWSRFRLPALLELRARRAVRGVTLDRRARLRIQSRWPCLDRVLRDGAPRLQVLNGERLSPTWGDRGDQGDGRLGAVLDQCCYCPDHLDSWLW</sequence>
<dbReference type="Gene3D" id="3.80.10.10">
    <property type="entry name" value="Ribonuclease Inhibitor"/>
    <property type="match status" value="1"/>
</dbReference>
<dbReference type="SMART" id="SM00256">
    <property type="entry name" value="FBOX"/>
    <property type="match status" value="1"/>
</dbReference>
<evidence type="ECO:0000313" key="2">
    <source>
        <dbReference type="Ensembl" id="ENSSFAP00005035403.1"/>
    </source>
</evidence>
<dbReference type="InterPro" id="IPR001810">
    <property type="entry name" value="F-box_dom"/>
</dbReference>
<dbReference type="Proteomes" id="UP000472267">
    <property type="component" value="Chromosome 7"/>
</dbReference>
<evidence type="ECO:0000313" key="3">
    <source>
        <dbReference type="Proteomes" id="UP000472267"/>
    </source>
</evidence>
<reference evidence="2" key="3">
    <citation type="submission" date="2025-09" db="UniProtKB">
        <authorList>
            <consortium name="Ensembl"/>
        </authorList>
    </citation>
    <scope>IDENTIFICATION</scope>
</reference>
<dbReference type="AlphaFoldDB" id="A0A672I1E3"/>
<accession>A0A672I1E3</accession>
<reference evidence="2" key="2">
    <citation type="submission" date="2025-08" db="UniProtKB">
        <authorList>
            <consortium name="Ensembl"/>
        </authorList>
    </citation>
    <scope>IDENTIFICATION</scope>
</reference>
<dbReference type="InterPro" id="IPR036047">
    <property type="entry name" value="F-box-like_dom_sf"/>
</dbReference>
<evidence type="ECO:0000259" key="1">
    <source>
        <dbReference type="PROSITE" id="PS50181"/>
    </source>
</evidence>
<dbReference type="FunCoup" id="A0A672I1E3">
    <property type="interactions" value="21"/>
</dbReference>
<dbReference type="SUPFAM" id="SSF52047">
    <property type="entry name" value="RNI-like"/>
    <property type="match status" value="1"/>
</dbReference>
<dbReference type="PROSITE" id="PS50181">
    <property type="entry name" value="FBOX"/>
    <property type="match status" value="1"/>
</dbReference>
<organism evidence="2 3">
    <name type="scientific">Salarias fasciatus</name>
    <name type="common">Jewelled blenny</name>
    <name type="synonym">Blennius fasciatus</name>
    <dbReference type="NCBI Taxonomy" id="181472"/>
    <lineage>
        <taxon>Eukaryota</taxon>
        <taxon>Metazoa</taxon>
        <taxon>Chordata</taxon>
        <taxon>Craniata</taxon>
        <taxon>Vertebrata</taxon>
        <taxon>Euteleostomi</taxon>
        <taxon>Actinopterygii</taxon>
        <taxon>Neopterygii</taxon>
        <taxon>Teleostei</taxon>
        <taxon>Neoteleostei</taxon>
        <taxon>Acanthomorphata</taxon>
        <taxon>Ovalentaria</taxon>
        <taxon>Blenniimorphae</taxon>
        <taxon>Blenniiformes</taxon>
        <taxon>Blennioidei</taxon>
        <taxon>Blenniidae</taxon>
        <taxon>Salariinae</taxon>
        <taxon>Salarias</taxon>
    </lineage>
</organism>
<dbReference type="PANTHER" id="PTHR16008">
    <property type="entry name" value="F-BOX ONLY PROTEIN 4"/>
    <property type="match status" value="1"/>
</dbReference>
<dbReference type="GO" id="GO:0000209">
    <property type="term" value="P:protein polyubiquitination"/>
    <property type="evidence" value="ECO:0007669"/>
    <property type="project" value="TreeGrafter"/>
</dbReference>
<reference evidence="2" key="1">
    <citation type="submission" date="2019-06" db="EMBL/GenBank/DDBJ databases">
        <authorList>
            <consortium name="Wellcome Sanger Institute Data Sharing"/>
        </authorList>
    </citation>
    <scope>NUCLEOTIDE SEQUENCE [LARGE SCALE GENOMIC DNA]</scope>
</reference>
<proteinExistence type="predicted"/>
<gene>
    <name evidence="2" type="primary">si:dkey-12e7.1</name>
</gene>
<dbReference type="InterPro" id="IPR039588">
    <property type="entry name" value="FBXO4"/>
</dbReference>
<name>A0A672I1E3_SALFA</name>
<dbReference type="SUPFAM" id="SSF81383">
    <property type="entry name" value="F-box domain"/>
    <property type="match status" value="1"/>
</dbReference>
<dbReference type="GO" id="GO:0019005">
    <property type="term" value="C:SCF ubiquitin ligase complex"/>
    <property type="evidence" value="ECO:0007669"/>
    <property type="project" value="TreeGrafter"/>
</dbReference>